<evidence type="ECO:0000313" key="16">
    <source>
        <dbReference type="Proteomes" id="UP000515275"/>
    </source>
</evidence>
<comment type="subcellular location">
    <subcellularLocation>
        <location evidence="12">Cell membrane</location>
        <topology evidence="12">Multi-pass membrane protein</topology>
    </subcellularLocation>
    <subcellularLocation>
        <location evidence="1">Membrane</location>
        <topology evidence="1">Multi-pass membrane protein</topology>
    </subcellularLocation>
</comment>
<dbReference type="EMBL" id="CP046883">
    <property type="protein sequence ID" value="QNH95655.1"/>
    <property type="molecule type" value="Genomic_DNA"/>
</dbReference>
<keyword evidence="5 12" id="KW-0633">Potassium transport</keyword>
<dbReference type="InterPro" id="IPR053952">
    <property type="entry name" value="K_trans_C"/>
</dbReference>
<feature type="transmembrane region" description="Helical" evidence="12">
    <location>
        <begin position="265"/>
        <end position="286"/>
    </location>
</feature>
<evidence type="ECO:0000256" key="2">
    <source>
        <dbReference type="ARBA" id="ARBA00007019"/>
    </source>
</evidence>
<evidence type="ECO:0000256" key="7">
    <source>
        <dbReference type="ARBA" id="ARBA00022847"/>
    </source>
</evidence>
<feature type="transmembrane region" description="Helical" evidence="12">
    <location>
        <begin position="442"/>
        <end position="459"/>
    </location>
</feature>
<keyword evidence="7 12" id="KW-0769">Symport</keyword>
<dbReference type="AlphaFoldDB" id="A0A7G7YMD5"/>
<comment type="catalytic activity">
    <reaction evidence="12">
        <text>K(+)(in) + H(+)(in) = K(+)(out) + H(+)(out)</text>
        <dbReference type="Rhea" id="RHEA:28490"/>
        <dbReference type="ChEBI" id="CHEBI:15378"/>
        <dbReference type="ChEBI" id="CHEBI:29103"/>
    </reaction>
</comment>
<feature type="transmembrane region" description="Helical" evidence="12">
    <location>
        <begin position="306"/>
        <end position="330"/>
    </location>
</feature>
<evidence type="ECO:0000256" key="4">
    <source>
        <dbReference type="ARBA" id="ARBA00022475"/>
    </source>
</evidence>
<dbReference type="PANTHER" id="PTHR30540:SF79">
    <property type="entry name" value="LOW AFFINITY POTASSIUM TRANSPORT SYSTEM PROTEIN KUP"/>
    <property type="match status" value="1"/>
</dbReference>
<dbReference type="GO" id="GO:0015293">
    <property type="term" value="F:symporter activity"/>
    <property type="evidence" value="ECO:0007669"/>
    <property type="project" value="UniProtKB-UniRule"/>
</dbReference>
<feature type="transmembrane region" description="Helical" evidence="12">
    <location>
        <begin position="416"/>
        <end position="436"/>
    </location>
</feature>
<evidence type="ECO:0000313" key="15">
    <source>
        <dbReference type="EMBL" id="QNH95655.1"/>
    </source>
</evidence>
<accession>A0A7G7YMD5</accession>
<comment type="function">
    <text evidence="12">Transport of potassium into the cell. Likely operates as a K(+):H(+) symporter.</text>
</comment>
<evidence type="ECO:0000256" key="3">
    <source>
        <dbReference type="ARBA" id="ARBA00022448"/>
    </source>
</evidence>
<evidence type="ECO:0000256" key="9">
    <source>
        <dbReference type="ARBA" id="ARBA00022989"/>
    </source>
</evidence>
<feature type="transmembrane region" description="Helical" evidence="12">
    <location>
        <begin position="19"/>
        <end position="39"/>
    </location>
</feature>
<sequence>MNPIGVVFRSVSKTRSSTLALVIAALGVVFGDIGTSPLYAMQSIFALDGGVVETTQTNIYGVVSTIFWSLLVIVTTKYVGFILQADNGGEGGILALTALVERSVGRVNANGRRVGKARLIALMLGVCGAGLFYGDSVITPAISVMSAIEGVAVVNPDLSHWVVPLGALIIVALFVAQKWGTGAVGKAFGPIMVLWFSLLAVLGIAQIVQHPGVLAALLPTYALHFIITAPGIAFVAFGSIVLAITGAEALYADMGHFGKSPVRRAWLFMVFPSLVLNYLGQSALLVNTPEAKVKPFFLMAPSWAQLPLVIIATMATVIASQAVISGAFSVSKQAMNLGLLPRFSVRQTSSKEKGQIYLPAINWLLFVGVMLLLLIFRSSERLATAYGLAVTGTFLMTTGLFLMYARSVKNWAVWKLVVAALAFGTFEALFFSANAVKLFHGGWIPLTIGICIVFIMVTWRQGLRMLFERRMDITDNWNGFLTKVRAQQLVTVPGTAIYLHLNPLTPPQALETNVRFNHMIHERVVIIRGLTSSWPRVYDDRRVSVDTEFTDPNITLVTVRFGFFEAPNMPNAIKILRKEGVNIPDEPFYFTSKMSLIDGEESAMSSWRKKVFFFLYHNQAQPLSYFALPPKRTVAFESRLTL</sequence>
<dbReference type="PANTHER" id="PTHR30540">
    <property type="entry name" value="OSMOTIC STRESS POTASSIUM TRANSPORTER"/>
    <property type="match status" value="1"/>
</dbReference>
<feature type="transmembrane region" description="Helical" evidence="12">
    <location>
        <begin position="356"/>
        <end position="376"/>
    </location>
</feature>
<dbReference type="Pfam" id="PF22776">
    <property type="entry name" value="K_trans_C"/>
    <property type="match status" value="1"/>
</dbReference>
<dbReference type="InterPro" id="IPR003855">
    <property type="entry name" value="K+_transporter"/>
</dbReference>
<dbReference type="GO" id="GO:0005886">
    <property type="term" value="C:plasma membrane"/>
    <property type="evidence" value="ECO:0007669"/>
    <property type="project" value="UniProtKB-SubCell"/>
</dbReference>
<feature type="domain" description="K+ potassium transporter integral membrane" evidence="13">
    <location>
        <begin position="22"/>
        <end position="472"/>
    </location>
</feature>
<dbReference type="InterPro" id="IPR053951">
    <property type="entry name" value="K_trans_N"/>
</dbReference>
<gene>
    <name evidence="12" type="primary">kup</name>
    <name evidence="15" type="ORF">GP473_02240</name>
</gene>
<dbReference type="Pfam" id="PF02705">
    <property type="entry name" value="K_trans"/>
    <property type="match status" value="1"/>
</dbReference>
<evidence type="ECO:0000256" key="10">
    <source>
        <dbReference type="ARBA" id="ARBA00023065"/>
    </source>
</evidence>
<organism evidence="15 16">
    <name type="scientific">Corynebacterium anserum</name>
    <dbReference type="NCBI Taxonomy" id="2684406"/>
    <lineage>
        <taxon>Bacteria</taxon>
        <taxon>Bacillati</taxon>
        <taxon>Actinomycetota</taxon>
        <taxon>Actinomycetes</taxon>
        <taxon>Mycobacteriales</taxon>
        <taxon>Corynebacteriaceae</taxon>
        <taxon>Corynebacterium</taxon>
    </lineage>
</organism>
<dbReference type="Proteomes" id="UP000515275">
    <property type="component" value="Chromosome"/>
</dbReference>
<keyword evidence="16" id="KW-1185">Reference proteome</keyword>
<evidence type="ECO:0000256" key="6">
    <source>
        <dbReference type="ARBA" id="ARBA00022692"/>
    </source>
</evidence>
<dbReference type="GO" id="GO:0015079">
    <property type="term" value="F:potassium ion transmembrane transporter activity"/>
    <property type="evidence" value="ECO:0007669"/>
    <property type="project" value="UniProtKB-UniRule"/>
</dbReference>
<feature type="transmembrane region" description="Helical" evidence="12">
    <location>
        <begin position="158"/>
        <end position="176"/>
    </location>
</feature>
<comment type="similarity">
    <text evidence="2 12">Belongs to the HAK/KUP transporter (TC 2.A.72) family.</text>
</comment>
<feature type="transmembrane region" description="Helical" evidence="12">
    <location>
        <begin position="382"/>
        <end position="404"/>
    </location>
</feature>
<feature type="transmembrane region" description="Helical" evidence="12">
    <location>
        <begin position="188"/>
        <end position="209"/>
    </location>
</feature>
<keyword evidence="10 12" id="KW-0406">Ion transport</keyword>
<evidence type="ECO:0000256" key="8">
    <source>
        <dbReference type="ARBA" id="ARBA00022958"/>
    </source>
</evidence>
<keyword evidence="3 12" id="KW-0813">Transport</keyword>
<keyword evidence="4 12" id="KW-1003">Cell membrane</keyword>
<feature type="domain" description="K+ potassium transporter C-terminal" evidence="14">
    <location>
        <begin position="493"/>
        <end position="638"/>
    </location>
</feature>
<dbReference type="KEGG" id="cans:GP473_02240"/>
<keyword evidence="9 12" id="KW-1133">Transmembrane helix</keyword>
<proteinExistence type="inferred from homology"/>
<keyword evidence="6 12" id="KW-0812">Transmembrane</keyword>
<feature type="transmembrane region" description="Helical" evidence="12">
    <location>
        <begin position="119"/>
        <end position="138"/>
    </location>
</feature>
<feature type="transmembrane region" description="Helical" evidence="12">
    <location>
        <begin position="221"/>
        <end position="244"/>
    </location>
</feature>
<name>A0A7G7YMD5_9CORY</name>
<dbReference type="HAMAP" id="MF_01522">
    <property type="entry name" value="Kup"/>
    <property type="match status" value="1"/>
</dbReference>
<keyword evidence="8 12" id="KW-0630">Potassium</keyword>
<evidence type="ECO:0000259" key="13">
    <source>
        <dbReference type="Pfam" id="PF02705"/>
    </source>
</evidence>
<evidence type="ECO:0000256" key="12">
    <source>
        <dbReference type="HAMAP-Rule" id="MF_01522"/>
    </source>
</evidence>
<protein>
    <recommendedName>
        <fullName evidence="12">Probable potassium transport system protein Kup</fullName>
    </recommendedName>
</protein>
<evidence type="ECO:0000256" key="1">
    <source>
        <dbReference type="ARBA" id="ARBA00004141"/>
    </source>
</evidence>
<reference evidence="15 16" key="1">
    <citation type="submission" date="2019-12" db="EMBL/GenBank/DDBJ databases">
        <title>Corynebacterium sp. nov., isolated from feces of the Anser Albifrons in China.</title>
        <authorList>
            <person name="Liu Q."/>
        </authorList>
    </citation>
    <scope>NUCLEOTIDE SEQUENCE [LARGE SCALE GENOMIC DNA]</scope>
    <source>
        <strain evidence="15 16">23H37-10</strain>
    </source>
</reference>
<keyword evidence="11 12" id="KW-0472">Membrane</keyword>
<dbReference type="InterPro" id="IPR023051">
    <property type="entry name" value="Kup"/>
</dbReference>
<evidence type="ECO:0000256" key="11">
    <source>
        <dbReference type="ARBA" id="ARBA00023136"/>
    </source>
</evidence>
<feature type="transmembrane region" description="Helical" evidence="12">
    <location>
        <begin position="59"/>
        <end position="79"/>
    </location>
</feature>
<evidence type="ECO:0000256" key="5">
    <source>
        <dbReference type="ARBA" id="ARBA00022538"/>
    </source>
</evidence>
<evidence type="ECO:0000259" key="14">
    <source>
        <dbReference type="Pfam" id="PF22776"/>
    </source>
</evidence>